<dbReference type="Proteomes" id="UP000679691">
    <property type="component" value="Unassembled WGS sequence"/>
</dbReference>
<gene>
    <name evidence="2" type="ORF">J5U18_11035</name>
</gene>
<dbReference type="AlphaFoldDB" id="A0A8T4HCR5"/>
<dbReference type="EMBL" id="JAGKSB010000013">
    <property type="protein sequence ID" value="MBP3944085.1"/>
    <property type="molecule type" value="Genomic_DNA"/>
</dbReference>
<name>A0A8T4HCR5_9SPHI</name>
<proteinExistence type="predicted"/>
<protein>
    <submittedName>
        <fullName evidence="2">SusD/RagB family nutrient-binding outer membrane lipoprotein</fullName>
    </submittedName>
</protein>
<feature type="signal peptide" evidence="1">
    <location>
        <begin position="1"/>
        <end position="29"/>
    </location>
</feature>
<dbReference type="InterPro" id="IPR011990">
    <property type="entry name" value="TPR-like_helical_dom_sf"/>
</dbReference>
<dbReference type="Gene3D" id="1.25.40.390">
    <property type="match status" value="1"/>
</dbReference>
<organism evidence="2 3">
    <name type="scientific">Rhinopithecimicrobium faecis</name>
    <dbReference type="NCBI Taxonomy" id="2820698"/>
    <lineage>
        <taxon>Bacteria</taxon>
        <taxon>Pseudomonadati</taxon>
        <taxon>Bacteroidota</taxon>
        <taxon>Sphingobacteriia</taxon>
        <taxon>Sphingobacteriales</taxon>
        <taxon>Sphingobacteriaceae</taxon>
        <taxon>Rhinopithecimicrobium</taxon>
    </lineage>
</organism>
<dbReference type="SUPFAM" id="SSF48452">
    <property type="entry name" value="TPR-like"/>
    <property type="match status" value="1"/>
</dbReference>
<keyword evidence="1" id="KW-0732">Signal</keyword>
<evidence type="ECO:0000313" key="3">
    <source>
        <dbReference type="Proteomes" id="UP000679691"/>
    </source>
</evidence>
<comment type="caution">
    <text evidence="2">The sequence shown here is derived from an EMBL/GenBank/DDBJ whole genome shotgun (WGS) entry which is preliminary data.</text>
</comment>
<feature type="chain" id="PRO_5035893293" evidence="1">
    <location>
        <begin position="30"/>
        <end position="519"/>
    </location>
</feature>
<reference evidence="2" key="1">
    <citation type="submission" date="2021-03" db="EMBL/GenBank/DDBJ databases">
        <authorList>
            <person name="Lu T."/>
            <person name="Wang Q."/>
            <person name="Han X."/>
        </authorList>
    </citation>
    <scope>NUCLEOTIDE SEQUENCE</scope>
    <source>
        <strain evidence="2">WQ 2009</strain>
    </source>
</reference>
<dbReference type="InterPro" id="IPR041662">
    <property type="entry name" value="SusD-like_2"/>
</dbReference>
<evidence type="ECO:0000313" key="2">
    <source>
        <dbReference type="EMBL" id="MBP3944085.1"/>
    </source>
</evidence>
<accession>A0A8T4HCR5</accession>
<dbReference type="Pfam" id="PF12771">
    <property type="entry name" value="SusD-like_2"/>
    <property type="match status" value="1"/>
</dbReference>
<keyword evidence="2" id="KW-0449">Lipoprotein</keyword>
<evidence type="ECO:0000256" key="1">
    <source>
        <dbReference type="SAM" id="SignalP"/>
    </source>
</evidence>
<keyword evidence="3" id="KW-1185">Reference proteome</keyword>
<sequence>MVMTTIIRKYTFMRKYTLCAIAAFALSTAACTKFKDINTNPETPETVKPAMLATRIILNLTNQPSTKSFMQPYILTKQIAWSELAEAYQFNGLGTMSMSLTSINDAHFMVKFANTEQLKNSYEGLMYFARAMKFYDITMALGDIPYKDALQGETEKVYFPRYDLQKDVFLGILGELEKADNLFSKGSKFEGDPIFGGDTQKWRKVVNSFALNVLIQLSKKENEADLNLKARFEAIVKSKPIFTSNADNLQLIRTDKSGQVYPFHKISNSFVIYPMVSSEIIDRLQLQQDRRLFYYANPSPIKIKEGLAASDFQAYIGVDPSLPFSDLAAIKISNDYAKLNDRYTELVTGEPTQIYGYQHLCFVIAEAAARGWTTESALGWYKKGIEASMKFIASNTPAEDIYNHGMPLDNAYIEAALARYEQAFPTAKEPQIDAIITQKYLASFLQATITPFYDYRRTGYPNWKINAASSMNADAPDKMPLRWRYPAVEFNYNAEHVNEAIERQYQGVDDVNKIMWLLK</sequence>